<feature type="non-terminal residue" evidence="1">
    <location>
        <position position="121"/>
    </location>
</feature>
<name>A0A381LG34_BLUGR</name>
<evidence type="ECO:0000313" key="1">
    <source>
        <dbReference type="EMBL" id="SUZ12815.1"/>
    </source>
</evidence>
<dbReference type="AlphaFoldDB" id="A0A381LG34"/>
<protein>
    <submittedName>
        <fullName evidence="1">Bgt-1909</fullName>
    </submittedName>
</protein>
<reference evidence="1" key="1">
    <citation type="submission" date="2018-07" db="EMBL/GenBank/DDBJ databases">
        <authorList>
            <person name="Quirk P.G."/>
            <person name="Krulwich T.A."/>
        </authorList>
    </citation>
    <scope>NUCLEOTIDE SEQUENCE</scope>
    <source>
        <strain evidence="1">96224</strain>
    </source>
</reference>
<accession>A0A381LG34</accession>
<gene>
    <name evidence="1" type="ORF">BGT96224V2_LOCUS5920</name>
</gene>
<proteinExistence type="predicted"/>
<dbReference type="EMBL" id="UIGY01000204">
    <property type="protein sequence ID" value="SUZ12815.1"/>
    <property type="molecule type" value="Genomic_DNA"/>
</dbReference>
<sequence length="121" mass="14203">MYILLYHLLQLETFDIKIITQQPILTHPGPIYQLSHPIVVHNMPSKEVDMTSHGELYNLAQGSEMNKPQEAKPEDDDPNRFYWVREKNNTYTQRNRFTIDSGVLGQCKWFVDDGKFYAVIM</sequence>
<dbReference type="OrthoDB" id="5194044at2759"/>
<organism evidence="1">
    <name type="scientific">Blumeria graminis f. sp. tritici 96224</name>
    <dbReference type="NCBI Taxonomy" id="1268274"/>
    <lineage>
        <taxon>Eukaryota</taxon>
        <taxon>Fungi</taxon>
        <taxon>Dikarya</taxon>
        <taxon>Ascomycota</taxon>
        <taxon>Pezizomycotina</taxon>
        <taxon>Leotiomycetes</taxon>
        <taxon>Erysiphales</taxon>
        <taxon>Erysiphaceae</taxon>
        <taxon>Blumeria</taxon>
    </lineage>
</organism>